<evidence type="ECO:0000256" key="1">
    <source>
        <dbReference type="ARBA" id="ARBA00007452"/>
    </source>
</evidence>
<keyword evidence="5 7" id="KW-0234">DNA repair</keyword>
<dbReference type="PANTHER" id="PTHR33991">
    <property type="entry name" value="DNA REPAIR PROTEIN RECO"/>
    <property type="match status" value="1"/>
</dbReference>
<dbReference type="Gene3D" id="2.40.50.140">
    <property type="entry name" value="Nucleic acid-binding proteins"/>
    <property type="match status" value="1"/>
</dbReference>
<dbReference type="HAMAP" id="MF_00201">
    <property type="entry name" value="RecO"/>
    <property type="match status" value="1"/>
</dbReference>
<dbReference type="RefSeq" id="WP_190431522.1">
    <property type="nucleotide sequence ID" value="NZ_JAMPKM010000001.1"/>
</dbReference>
<evidence type="ECO:0000256" key="7">
    <source>
        <dbReference type="HAMAP-Rule" id="MF_00201"/>
    </source>
</evidence>
<comment type="similarity">
    <text evidence="1 7">Belongs to the RecO family.</text>
</comment>
<evidence type="ECO:0000256" key="5">
    <source>
        <dbReference type="ARBA" id="ARBA00023204"/>
    </source>
</evidence>
<keyword evidence="3 7" id="KW-0227">DNA damage</keyword>
<comment type="caution">
    <text evidence="9">The sequence shown here is derived from an EMBL/GenBank/DDBJ whole genome shotgun (WGS) entry which is preliminary data.</text>
</comment>
<dbReference type="InterPro" id="IPR037278">
    <property type="entry name" value="ARFGAP/RecO"/>
</dbReference>
<sequence>MSRTYKAIGINLKGAPLGESDRLLTVLTREHGLIRVVAPGARKHHSKLGGRSGLFVVNELLISKGRSLDKITQAETLESYPGLSQDLAKLTASQYLAELVLCQALSDQPQEELFCLFNEHLCRLESLSSSSAGNGLASFGVLAHLAQAVFHLLALAGVAPQVQTCCVTQRPLTPDLNDDNWRIGFNMAAGGAIDLAELEHLGEGARVPSRTKNAGFQTAKGTQGNTSKPILRDRHTSTVTAMAPSTGQAIAPAAANYHVVNHQQKSSVPSLQLNAVELSLLQHLAQPELLQLDAFSLELEQNAFNTSAYQAAWLKVERILRQCAQYHFDRPIRSAALIDTCFLSVPTAP</sequence>
<comment type="function">
    <text evidence="7">Involved in DNA repair and RecF pathway recombination.</text>
</comment>
<proteinExistence type="inferred from homology"/>
<reference evidence="9 10" key="1">
    <citation type="submission" date="2022-04" db="EMBL/GenBank/DDBJ databases">
        <title>Positive selection, recombination, and allopatry shape intraspecific diversity of widespread and dominant cyanobacteria.</title>
        <authorList>
            <person name="Wei J."/>
            <person name="Shu W."/>
            <person name="Hu C."/>
        </authorList>
    </citation>
    <scope>NUCLEOTIDE SEQUENCE [LARGE SCALE GENOMIC DNA]</scope>
    <source>
        <strain evidence="9 10">GB2-A4</strain>
    </source>
</reference>
<evidence type="ECO:0000313" key="9">
    <source>
        <dbReference type="EMBL" id="MEP0815924.1"/>
    </source>
</evidence>
<keyword evidence="4 7" id="KW-0233">DNA recombination</keyword>
<organism evidence="9 10">
    <name type="scientific">Trichocoleus desertorum GB2-A4</name>
    <dbReference type="NCBI Taxonomy" id="2933944"/>
    <lineage>
        <taxon>Bacteria</taxon>
        <taxon>Bacillati</taxon>
        <taxon>Cyanobacteriota</taxon>
        <taxon>Cyanophyceae</taxon>
        <taxon>Leptolyngbyales</taxon>
        <taxon>Trichocoleusaceae</taxon>
        <taxon>Trichocoleus</taxon>
    </lineage>
</organism>
<gene>
    <name evidence="7 9" type="primary">recO</name>
    <name evidence="9" type="ORF">NC998_02310</name>
</gene>
<evidence type="ECO:0000256" key="4">
    <source>
        <dbReference type="ARBA" id="ARBA00023172"/>
    </source>
</evidence>
<evidence type="ECO:0000313" key="10">
    <source>
        <dbReference type="Proteomes" id="UP001464891"/>
    </source>
</evidence>
<dbReference type="Gene3D" id="1.20.1440.120">
    <property type="entry name" value="Recombination protein O, C-terminal domain"/>
    <property type="match status" value="1"/>
</dbReference>
<dbReference type="PANTHER" id="PTHR33991:SF1">
    <property type="entry name" value="DNA REPAIR PROTEIN RECO"/>
    <property type="match status" value="1"/>
</dbReference>
<dbReference type="Proteomes" id="UP001464891">
    <property type="component" value="Unassembled WGS sequence"/>
</dbReference>
<evidence type="ECO:0000256" key="2">
    <source>
        <dbReference type="ARBA" id="ARBA00021310"/>
    </source>
</evidence>
<keyword evidence="10" id="KW-1185">Reference proteome</keyword>
<name>A0ABV0J2C2_9CYAN</name>
<dbReference type="InterPro" id="IPR012340">
    <property type="entry name" value="NA-bd_OB-fold"/>
</dbReference>
<dbReference type="SUPFAM" id="SSF50249">
    <property type="entry name" value="Nucleic acid-binding proteins"/>
    <property type="match status" value="1"/>
</dbReference>
<dbReference type="Pfam" id="PF02565">
    <property type="entry name" value="RecO_C"/>
    <property type="match status" value="1"/>
</dbReference>
<evidence type="ECO:0000256" key="6">
    <source>
        <dbReference type="ARBA" id="ARBA00033409"/>
    </source>
</evidence>
<dbReference type="SUPFAM" id="SSF57863">
    <property type="entry name" value="ArfGap/RecO-like zinc finger"/>
    <property type="match status" value="1"/>
</dbReference>
<dbReference type="NCBIfam" id="TIGR00613">
    <property type="entry name" value="reco"/>
    <property type="match status" value="1"/>
</dbReference>
<dbReference type="InterPro" id="IPR022572">
    <property type="entry name" value="DNA_rep/recomb_RecO_N"/>
</dbReference>
<feature type="domain" description="DNA replication/recombination mediator RecO N-terminal" evidence="8">
    <location>
        <begin position="1"/>
        <end position="80"/>
    </location>
</feature>
<dbReference type="InterPro" id="IPR003717">
    <property type="entry name" value="RecO"/>
</dbReference>
<dbReference type="Pfam" id="PF11967">
    <property type="entry name" value="RecO_N"/>
    <property type="match status" value="1"/>
</dbReference>
<evidence type="ECO:0000259" key="8">
    <source>
        <dbReference type="Pfam" id="PF11967"/>
    </source>
</evidence>
<dbReference type="EMBL" id="JAMPKM010000001">
    <property type="protein sequence ID" value="MEP0815924.1"/>
    <property type="molecule type" value="Genomic_DNA"/>
</dbReference>
<evidence type="ECO:0000256" key="3">
    <source>
        <dbReference type="ARBA" id="ARBA00022763"/>
    </source>
</evidence>
<accession>A0ABV0J2C2</accession>
<protein>
    <recommendedName>
        <fullName evidence="2 7">DNA repair protein RecO</fullName>
    </recommendedName>
    <alternativeName>
        <fullName evidence="6 7">Recombination protein O</fullName>
    </alternativeName>
</protein>
<dbReference type="InterPro" id="IPR042242">
    <property type="entry name" value="RecO_C"/>
</dbReference>